<name>A0A368NR69_AGRVI</name>
<evidence type="ECO:0000313" key="3">
    <source>
        <dbReference type="Proteomes" id="UP000436911"/>
    </source>
</evidence>
<evidence type="ECO:0000259" key="1">
    <source>
        <dbReference type="Pfam" id="PF13521"/>
    </source>
</evidence>
<organism evidence="2 3">
    <name type="scientific">Agrobacterium vitis</name>
    <name type="common">Rhizobium vitis</name>
    <dbReference type="NCBI Taxonomy" id="373"/>
    <lineage>
        <taxon>Bacteria</taxon>
        <taxon>Pseudomonadati</taxon>
        <taxon>Pseudomonadota</taxon>
        <taxon>Alphaproteobacteria</taxon>
        <taxon>Hyphomicrobiales</taxon>
        <taxon>Rhizobiaceae</taxon>
        <taxon>Rhizobium/Agrobacterium group</taxon>
        <taxon>Agrobacterium</taxon>
    </lineage>
</organism>
<gene>
    <name evidence="2" type="ORF">DXT89_12970</name>
</gene>
<proteinExistence type="predicted"/>
<comment type="caution">
    <text evidence="2">The sequence shown here is derived from an EMBL/GenBank/DDBJ whole genome shotgun (WGS) entry which is preliminary data.</text>
</comment>
<dbReference type="RefSeq" id="WP_060718140.1">
    <property type="nucleotide sequence ID" value="NZ_CP055265.1"/>
</dbReference>
<dbReference type="SUPFAM" id="SSF52540">
    <property type="entry name" value="P-loop containing nucleoside triphosphate hydrolases"/>
    <property type="match status" value="1"/>
</dbReference>
<dbReference type="InterPro" id="IPR027417">
    <property type="entry name" value="P-loop_NTPase"/>
</dbReference>
<dbReference type="Gene3D" id="3.40.50.300">
    <property type="entry name" value="P-loop containing nucleotide triphosphate hydrolases"/>
    <property type="match status" value="1"/>
</dbReference>
<dbReference type="OrthoDB" id="5638848at2"/>
<reference evidence="2 3" key="1">
    <citation type="submission" date="2018-08" db="EMBL/GenBank/DDBJ databases">
        <title>Genome sequencing of Agrobacterium vitis strain ICMP 10754.</title>
        <authorList>
            <person name="Visnovsky S.B."/>
            <person name="Pitman A.R."/>
        </authorList>
    </citation>
    <scope>NUCLEOTIDE SEQUENCE [LARGE SCALE GENOMIC DNA]</scope>
    <source>
        <strain evidence="2 3">ICMP 10754</strain>
    </source>
</reference>
<dbReference type="Proteomes" id="UP000436911">
    <property type="component" value="Unassembled WGS sequence"/>
</dbReference>
<dbReference type="InterPro" id="IPR038727">
    <property type="entry name" value="NadR/Ttd14_AAA_dom"/>
</dbReference>
<dbReference type="GeneID" id="60683060"/>
<dbReference type="Pfam" id="PF13521">
    <property type="entry name" value="AAA_28"/>
    <property type="match status" value="1"/>
</dbReference>
<protein>
    <submittedName>
        <fullName evidence="2">ATPase</fullName>
    </submittedName>
</protein>
<dbReference type="AlphaFoldDB" id="A0A368NR69"/>
<sequence>MNRFVILSGCSGGGKSTLLSALAAKGYATIEEPGRRIVTEEQAGDGKALPWINMAAFAHRGIAMALEDRERAASLPGWVFFDRSLIDAATALKAATGDETQLNALKHHHRYHARVFLTPPWPEIYQQDAERQHDLTAAEEEYQRLCETYPALGYEVIVLPKVSVVERVEFILAMLQHPTAR</sequence>
<dbReference type="EMBL" id="QUSG01000006">
    <property type="protein sequence ID" value="KAA3526865.1"/>
    <property type="molecule type" value="Genomic_DNA"/>
</dbReference>
<accession>A0A368NR69</accession>
<evidence type="ECO:0000313" key="2">
    <source>
        <dbReference type="EMBL" id="KAA3526865.1"/>
    </source>
</evidence>
<feature type="domain" description="NadR/Ttd14 AAA" evidence="1">
    <location>
        <begin position="5"/>
        <end position="167"/>
    </location>
</feature>